<evidence type="ECO:0000313" key="8">
    <source>
        <dbReference type="Proteomes" id="UP000036756"/>
    </source>
</evidence>
<dbReference type="PROSITE" id="PS51379">
    <property type="entry name" value="4FE4S_FER_2"/>
    <property type="match status" value="1"/>
</dbReference>
<comment type="caution">
    <text evidence="7">The sequence shown here is derived from an EMBL/GenBank/DDBJ whole genome shotgun (WGS) entry which is preliminary data.</text>
</comment>
<organism evidence="7 8">
    <name type="scientific">Clostridium cylindrosporum DSM 605</name>
    <dbReference type="NCBI Taxonomy" id="1121307"/>
    <lineage>
        <taxon>Bacteria</taxon>
        <taxon>Bacillati</taxon>
        <taxon>Bacillota</taxon>
        <taxon>Clostridia</taxon>
        <taxon>Eubacteriales</taxon>
        <taxon>Clostridiaceae</taxon>
        <taxon>Clostridium</taxon>
    </lineage>
</organism>
<dbReference type="EMBL" id="LFVU01000028">
    <property type="protein sequence ID" value="KMT21179.1"/>
    <property type="molecule type" value="Genomic_DNA"/>
</dbReference>
<dbReference type="SUPFAM" id="SSF46548">
    <property type="entry name" value="alpha-helical ferredoxin"/>
    <property type="match status" value="1"/>
</dbReference>
<accession>A0A0J8DA36</accession>
<dbReference type="PATRIC" id="fig|1121307.3.peg.778"/>
<dbReference type="STRING" id="1121307.CLCY_1c04130"/>
<keyword evidence="1" id="KW-0004">4Fe-4S</keyword>
<dbReference type="GO" id="GO:0005886">
    <property type="term" value="C:plasma membrane"/>
    <property type="evidence" value="ECO:0007669"/>
    <property type="project" value="TreeGrafter"/>
</dbReference>
<evidence type="ECO:0000256" key="2">
    <source>
        <dbReference type="ARBA" id="ARBA00022723"/>
    </source>
</evidence>
<name>A0A0J8DA36_CLOCY</name>
<reference evidence="7 8" key="1">
    <citation type="submission" date="2015-06" db="EMBL/GenBank/DDBJ databases">
        <title>Draft genome sequence of the purine-degrading Clostridium cylindrosporum HC-1 (DSM 605).</title>
        <authorList>
            <person name="Poehlein A."/>
            <person name="Schiel-Bengelsdorf B."/>
            <person name="Bengelsdorf F."/>
            <person name="Daniel R."/>
            <person name="Duerre P."/>
        </authorList>
    </citation>
    <scope>NUCLEOTIDE SEQUENCE [LARGE SCALE GENOMIC DNA]</scope>
    <source>
        <strain evidence="7 8">DSM 605</strain>
    </source>
</reference>
<evidence type="ECO:0000256" key="5">
    <source>
        <dbReference type="ARBA" id="ARBA00023014"/>
    </source>
</evidence>
<dbReference type="InterPro" id="IPR017900">
    <property type="entry name" value="4Fe4S_Fe_S_CS"/>
</dbReference>
<dbReference type="Gene3D" id="3.30.70.3270">
    <property type="match status" value="1"/>
</dbReference>
<protein>
    <submittedName>
        <fullName evidence="7">Fe-S oxidoreductase</fullName>
    </submittedName>
</protein>
<dbReference type="GO" id="GO:0051539">
    <property type="term" value="F:4 iron, 4 sulfur cluster binding"/>
    <property type="evidence" value="ECO:0007669"/>
    <property type="project" value="UniProtKB-KW"/>
</dbReference>
<dbReference type="Pfam" id="PF13187">
    <property type="entry name" value="Fer4_9"/>
    <property type="match status" value="1"/>
</dbReference>
<keyword evidence="3" id="KW-0560">Oxidoreductase</keyword>
<keyword evidence="8" id="KW-1185">Reference proteome</keyword>
<evidence type="ECO:0000313" key="7">
    <source>
        <dbReference type="EMBL" id="KMT21179.1"/>
    </source>
</evidence>
<dbReference type="PROSITE" id="PS00198">
    <property type="entry name" value="4FE4S_FER_1"/>
    <property type="match status" value="2"/>
</dbReference>
<dbReference type="InterPro" id="IPR017896">
    <property type="entry name" value="4Fe4S_Fe-S-bd"/>
</dbReference>
<evidence type="ECO:0000256" key="1">
    <source>
        <dbReference type="ARBA" id="ARBA00022485"/>
    </source>
</evidence>
<keyword evidence="2" id="KW-0479">Metal-binding</keyword>
<keyword evidence="5" id="KW-0411">Iron-sulfur</keyword>
<dbReference type="InterPro" id="IPR051460">
    <property type="entry name" value="HdrC_iron-sulfur_subunit"/>
</dbReference>
<dbReference type="PANTHER" id="PTHR43255">
    <property type="entry name" value="IRON-SULFUR-BINDING OXIDOREDUCTASE FADF-RELATED-RELATED"/>
    <property type="match status" value="1"/>
</dbReference>
<feature type="domain" description="4Fe-4S ferredoxin-type" evidence="6">
    <location>
        <begin position="12"/>
        <end position="42"/>
    </location>
</feature>
<sequence length="378" mass="42587">MKKVNLSKNIIDEVSINEEKCIGCNLCMKECPMSQEIQISPKDIMKSVKDNNNIDISIPFSCTFCSSCTSKCPRDIDLSSMYNKIRKDVFKKDKKSVNNFGYATVRFHQKSSYSSIFTGSNIPNGCTSVFFPGCSLSGYSKEIVDNTFKYLSSKIDNLGLLLTCCGKPSLDIGDEKSFESNFQSIIDILEKNGIEEVIVACSNCFNTIRDYGNVKVVSLWETFRNIGVPDRVHGIYKNSNIDVALHDPCPIRKENEIHESVRFILDEIGLKYKEFNKSKENTQCCGAGGMMMSTNRNVALKQMKLRAESTEASHIISYCESCVQSMITGGKKSLHILDFLFNDDVINSNIDTQGPRGVLSHWRERRKVATYARKSRNI</sequence>
<keyword evidence="4" id="KW-0408">Iron</keyword>
<dbReference type="PANTHER" id="PTHR43255:SF1">
    <property type="entry name" value="IRON-SULFUR-BINDING OXIDOREDUCTASE FADF-RELATED"/>
    <property type="match status" value="1"/>
</dbReference>
<dbReference type="Pfam" id="PF02754">
    <property type="entry name" value="CCG"/>
    <property type="match status" value="2"/>
</dbReference>
<dbReference type="Proteomes" id="UP000036756">
    <property type="component" value="Unassembled WGS sequence"/>
</dbReference>
<dbReference type="GO" id="GO:0046872">
    <property type="term" value="F:metal ion binding"/>
    <property type="evidence" value="ECO:0007669"/>
    <property type="project" value="UniProtKB-KW"/>
</dbReference>
<gene>
    <name evidence="7" type="ORF">CLCY_1c04130</name>
</gene>
<evidence type="ECO:0000256" key="4">
    <source>
        <dbReference type="ARBA" id="ARBA00023004"/>
    </source>
</evidence>
<dbReference type="RefSeq" id="WP_048571552.1">
    <property type="nucleotide sequence ID" value="NZ_LFVU01000028.1"/>
</dbReference>
<dbReference type="InterPro" id="IPR004017">
    <property type="entry name" value="Cys_rich_dom"/>
</dbReference>
<evidence type="ECO:0000259" key="6">
    <source>
        <dbReference type="PROSITE" id="PS51379"/>
    </source>
</evidence>
<evidence type="ECO:0000256" key="3">
    <source>
        <dbReference type="ARBA" id="ARBA00023002"/>
    </source>
</evidence>
<dbReference type="AlphaFoldDB" id="A0A0J8DA36"/>
<dbReference type="OrthoDB" id="5241828at2"/>
<proteinExistence type="predicted"/>
<dbReference type="GO" id="GO:0016491">
    <property type="term" value="F:oxidoreductase activity"/>
    <property type="evidence" value="ECO:0007669"/>
    <property type="project" value="UniProtKB-KW"/>
</dbReference>